<dbReference type="Pfam" id="PF00254">
    <property type="entry name" value="FKBP_C"/>
    <property type="match status" value="1"/>
</dbReference>
<dbReference type="SUPFAM" id="SSF109998">
    <property type="entry name" value="Triger factor/SurA peptide-binding domain-like"/>
    <property type="match status" value="1"/>
</dbReference>
<evidence type="ECO:0000256" key="2">
    <source>
        <dbReference type="ARBA" id="ARBA00005464"/>
    </source>
</evidence>
<dbReference type="Gene3D" id="3.30.70.1050">
    <property type="entry name" value="Trigger factor ribosome-binding domain"/>
    <property type="match status" value="1"/>
</dbReference>
<dbReference type="GO" id="GO:0044183">
    <property type="term" value="F:protein folding chaperone"/>
    <property type="evidence" value="ECO:0007669"/>
    <property type="project" value="TreeGrafter"/>
</dbReference>
<evidence type="ECO:0000256" key="11">
    <source>
        <dbReference type="HAMAP-Rule" id="MF_00303"/>
    </source>
</evidence>
<dbReference type="PIRSF" id="PIRSF003095">
    <property type="entry name" value="Trigger_factor"/>
    <property type="match status" value="1"/>
</dbReference>
<evidence type="ECO:0000256" key="5">
    <source>
        <dbReference type="ARBA" id="ARBA00022618"/>
    </source>
</evidence>
<dbReference type="InterPro" id="IPR046357">
    <property type="entry name" value="PPIase_dom_sf"/>
</dbReference>
<dbReference type="STRING" id="493.BWD07_02020"/>
<dbReference type="OrthoDB" id="9767721at2"/>
<keyword evidence="16" id="KW-1185">Reference proteome</keyword>
<comment type="similarity">
    <text evidence="2 11 13">Belongs to the FKBP-type PPIase family. Tig subfamily.</text>
</comment>
<keyword evidence="7 11" id="KW-0143">Chaperone</keyword>
<dbReference type="AlphaFoldDB" id="A0A448D7Y2"/>
<dbReference type="GO" id="GO:0051083">
    <property type="term" value="P:'de novo' cotranslational protein folding"/>
    <property type="evidence" value="ECO:0007669"/>
    <property type="project" value="TreeGrafter"/>
</dbReference>
<protein>
    <recommendedName>
        <fullName evidence="4 11">Trigger factor</fullName>
        <shortName evidence="11">TF</shortName>
        <ecNumber evidence="3 11">5.2.1.8</ecNumber>
    </recommendedName>
    <alternativeName>
        <fullName evidence="10 11">PPIase</fullName>
    </alternativeName>
</protein>
<evidence type="ECO:0000256" key="4">
    <source>
        <dbReference type="ARBA" id="ARBA00016902"/>
    </source>
</evidence>
<evidence type="ECO:0000256" key="6">
    <source>
        <dbReference type="ARBA" id="ARBA00023110"/>
    </source>
</evidence>
<keyword evidence="11" id="KW-0963">Cytoplasm</keyword>
<dbReference type="PANTHER" id="PTHR30560:SF3">
    <property type="entry name" value="TRIGGER FACTOR-LIKE PROTEIN TIG, CHLOROPLASTIC"/>
    <property type="match status" value="1"/>
</dbReference>
<evidence type="ECO:0000256" key="1">
    <source>
        <dbReference type="ARBA" id="ARBA00000971"/>
    </source>
</evidence>
<dbReference type="InterPro" id="IPR037041">
    <property type="entry name" value="Trigger_fac_C_sf"/>
</dbReference>
<dbReference type="HAMAP" id="MF_00303">
    <property type="entry name" value="Trigger_factor_Tig"/>
    <property type="match status" value="1"/>
</dbReference>
<dbReference type="GO" id="GO:0051301">
    <property type="term" value="P:cell division"/>
    <property type="evidence" value="ECO:0007669"/>
    <property type="project" value="UniProtKB-KW"/>
</dbReference>
<evidence type="ECO:0000256" key="13">
    <source>
        <dbReference type="RuleBase" id="RU003914"/>
    </source>
</evidence>
<dbReference type="GO" id="GO:0043335">
    <property type="term" value="P:protein unfolding"/>
    <property type="evidence" value="ECO:0007669"/>
    <property type="project" value="TreeGrafter"/>
</dbReference>
<sequence length="437" mass="48670">MSVTVETLENLERKAILSLAWSEVNAEVEKRLKQTARRVRIDGFRPGKAPLKIVESMYGAGVQNEVLNEMAQKAFYDAVVAQELKVAGYPRLEAVEEQDDKDALKVAAVFEVFPEVKVGDLSAQEVEKVTAKVGDEEVEKTVDILRKQRTRYNHVEREAKNDDRVIIDFEGKIEGVPFEGGTSQNYPFVLGLGQMLPEFEAGILGMKENEAKDVEVNFPEDYHGKDVAGKTAVFTITLKNVSEPVLPEVDEEFAKALGIADGDVAKMREEVKKNVEREVKRRVDAQTKEAVMEALLAATEGLQVPQVLVSEEAKRLAEEMKQNFLNQGMADAAKMDLPAEMFNEQAERRVKLGLILAALVEENKLEPTEEQIKAIVSEFAESYEDPQEVVDWYFADQSRLQGPTSLAVEANVVDYVLGKAKVSEKALSFDEVMGAQI</sequence>
<dbReference type="PROSITE" id="PS50059">
    <property type="entry name" value="FKBP_PPIASE"/>
    <property type="match status" value="1"/>
</dbReference>
<dbReference type="Pfam" id="PF05697">
    <property type="entry name" value="Trigger_N"/>
    <property type="match status" value="1"/>
</dbReference>
<feature type="domain" description="PPIase FKBP-type" evidence="14">
    <location>
        <begin position="162"/>
        <end position="222"/>
    </location>
</feature>
<dbReference type="EMBL" id="LR134313">
    <property type="protein sequence ID" value="VEF00944.1"/>
    <property type="molecule type" value="Genomic_DNA"/>
</dbReference>
<evidence type="ECO:0000256" key="3">
    <source>
        <dbReference type="ARBA" id="ARBA00013194"/>
    </source>
</evidence>
<dbReference type="KEGG" id="nci:NCTC10296_01124"/>
<dbReference type="GO" id="GO:0043022">
    <property type="term" value="F:ribosome binding"/>
    <property type="evidence" value="ECO:0007669"/>
    <property type="project" value="TreeGrafter"/>
</dbReference>
<evidence type="ECO:0000256" key="9">
    <source>
        <dbReference type="ARBA" id="ARBA00023306"/>
    </source>
</evidence>
<dbReference type="FunFam" id="3.10.50.40:FF:000001">
    <property type="entry name" value="Trigger factor"/>
    <property type="match status" value="1"/>
</dbReference>
<dbReference type="GO" id="GO:0015031">
    <property type="term" value="P:protein transport"/>
    <property type="evidence" value="ECO:0007669"/>
    <property type="project" value="UniProtKB-UniRule"/>
</dbReference>
<evidence type="ECO:0000256" key="7">
    <source>
        <dbReference type="ARBA" id="ARBA00023186"/>
    </source>
</evidence>
<reference evidence="15 16" key="1">
    <citation type="submission" date="2018-12" db="EMBL/GenBank/DDBJ databases">
        <authorList>
            <consortium name="Pathogen Informatics"/>
        </authorList>
    </citation>
    <scope>NUCLEOTIDE SEQUENCE [LARGE SCALE GENOMIC DNA]</scope>
    <source>
        <strain evidence="15 16">NCTC10296</strain>
    </source>
</reference>
<accession>A0A448D7Y2</accession>
<dbReference type="SUPFAM" id="SSF54534">
    <property type="entry name" value="FKBP-like"/>
    <property type="match status" value="1"/>
</dbReference>
<dbReference type="Proteomes" id="UP000279284">
    <property type="component" value="Chromosome"/>
</dbReference>
<evidence type="ECO:0000256" key="10">
    <source>
        <dbReference type="ARBA" id="ARBA00029986"/>
    </source>
</evidence>
<dbReference type="NCBIfam" id="TIGR00115">
    <property type="entry name" value="tig"/>
    <property type="match status" value="1"/>
</dbReference>
<dbReference type="GO" id="GO:0005737">
    <property type="term" value="C:cytoplasm"/>
    <property type="evidence" value="ECO:0007669"/>
    <property type="project" value="UniProtKB-SubCell"/>
</dbReference>
<organism evidence="15 16">
    <name type="scientific">Neisseria canis</name>
    <dbReference type="NCBI Taxonomy" id="493"/>
    <lineage>
        <taxon>Bacteria</taxon>
        <taxon>Pseudomonadati</taxon>
        <taxon>Pseudomonadota</taxon>
        <taxon>Betaproteobacteria</taxon>
        <taxon>Neisseriales</taxon>
        <taxon>Neisseriaceae</taxon>
        <taxon>Neisseria</taxon>
    </lineage>
</organism>
<evidence type="ECO:0000259" key="14">
    <source>
        <dbReference type="PROSITE" id="PS50059"/>
    </source>
</evidence>
<evidence type="ECO:0000313" key="16">
    <source>
        <dbReference type="Proteomes" id="UP000279284"/>
    </source>
</evidence>
<dbReference type="InterPro" id="IPR027304">
    <property type="entry name" value="Trigger_fact/SurA_dom_sf"/>
</dbReference>
<dbReference type="Gene3D" id="1.10.3120.10">
    <property type="entry name" value="Trigger factor, C-terminal domain"/>
    <property type="match status" value="1"/>
</dbReference>
<keyword evidence="6 11" id="KW-0697">Rotamase</keyword>
<dbReference type="GO" id="GO:0003755">
    <property type="term" value="F:peptidyl-prolyl cis-trans isomerase activity"/>
    <property type="evidence" value="ECO:0007669"/>
    <property type="project" value="UniProtKB-UniRule"/>
</dbReference>
<comment type="function">
    <text evidence="11">Involved in protein export. Acts as a chaperone by maintaining the newly synthesized protein in an open conformation. Functions as a peptidyl-prolyl cis-trans isomerase.</text>
</comment>
<dbReference type="SUPFAM" id="SSF102735">
    <property type="entry name" value="Trigger factor ribosome-binding domain"/>
    <property type="match status" value="1"/>
</dbReference>
<dbReference type="RefSeq" id="WP_085415711.1">
    <property type="nucleotide sequence ID" value="NZ_CAUJPY010000010.1"/>
</dbReference>
<name>A0A448D7Y2_9NEIS</name>
<dbReference type="Pfam" id="PF05698">
    <property type="entry name" value="Trigger_C"/>
    <property type="match status" value="1"/>
</dbReference>
<dbReference type="Gene3D" id="3.10.50.40">
    <property type="match status" value="1"/>
</dbReference>
<dbReference type="InterPro" id="IPR005215">
    <property type="entry name" value="Trig_fac"/>
</dbReference>
<keyword evidence="9 11" id="KW-0131">Cell cycle</keyword>
<dbReference type="PANTHER" id="PTHR30560">
    <property type="entry name" value="TRIGGER FACTOR CHAPERONE AND PEPTIDYL-PROLYL CIS/TRANS ISOMERASE"/>
    <property type="match status" value="1"/>
</dbReference>
<keyword evidence="8 11" id="KW-0413">Isomerase</keyword>
<gene>
    <name evidence="11 15" type="primary">tig</name>
    <name evidence="15" type="ORF">NCTC10296_01124</name>
</gene>
<dbReference type="InterPro" id="IPR036611">
    <property type="entry name" value="Trigger_fac_ribosome-bd_sf"/>
</dbReference>
<dbReference type="InterPro" id="IPR008881">
    <property type="entry name" value="Trigger_fac_ribosome-bd_bac"/>
</dbReference>
<proteinExistence type="inferred from homology"/>
<dbReference type="InterPro" id="IPR008880">
    <property type="entry name" value="Trigger_fac_C"/>
</dbReference>
<evidence type="ECO:0000256" key="8">
    <source>
        <dbReference type="ARBA" id="ARBA00023235"/>
    </source>
</evidence>
<comment type="subcellular location">
    <subcellularLocation>
        <location evidence="11">Cytoplasm</location>
    </subcellularLocation>
    <text evidence="11">About half TF is bound to the ribosome near the polypeptide exit tunnel while the other half is free in the cytoplasm.</text>
</comment>
<evidence type="ECO:0000313" key="15">
    <source>
        <dbReference type="EMBL" id="VEF00944.1"/>
    </source>
</evidence>
<dbReference type="InterPro" id="IPR001179">
    <property type="entry name" value="PPIase_FKBP_dom"/>
</dbReference>
<keyword evidence="5 11" id="KW-0132">Cell division</keyword>
<comment type="catalytic activity">
    <reaction evidence="1 11 12">
        <text>[protein]-peptidylproline (omega=180) = [protein]-peptidylproline (omega=0)</text>
        <dbReference type="Rhea" id="RHEA:16237"/>
        <dbReference type="Rhea" id="RHEA-COMP:10747"/>
        <dbReference type="Rhea" id="RHEA-COMP:10748"/>
        <dbReference type="ChEBI" id="CHEBI:83833"/>
        <dbReference type="ChEBI" id="CHEBI:83834"/>
        <dbReference type="EC" id="5.2.1.8"/>
    </reaction>
</comment>
<dbReference type="EC" id="5.2.1.8" evidence="3 11"/>
<evidence type="ECO:0000256" key="12">
    <source>
        <dbReference type="PROSITE-ProRule" id="PRU00277"/>
    </source>
</evidence>
<comment type="domain">
    <text evidence="11">Consists of 3 domains; the N-terminus binds the ribosome, the middle domain has PPIase activity, while the C-terminus has intrinsic chaperone activity on its own.</text>
</comment>